<organism evidence="2 3">
    <name type="scientific">Sphaerisporangium rubeum</name>
    <dbReference type="NCBI Taxonomy" id="321317"/>
    <lineage>
        <taxon>Bacteria</taxon>
        <taxon>Bacillati</taxon>
        <taxon>Actinomycetota</taxon>
        <taxon>Actinomycetes</taxon>
        <taxon>Streptosporangiales</taxon>
        <taxon>Streptosporangiaceae</taxon>
        <taxon>Sphaerisporangium</taxon>
    </lineage>
</organism>
<keyword evidence="1" id="KW-0732">Signal</keyword>
<dbReference type="EMBL" id="JACHIU010000001">
    <property type="protein sequence ID" value="MBB6475520.1"/>
    <property type="molecule type" value="Genomic_DNA"/>
</dbReference>
<keyword evidence="3" id="KW-1185">Reference proteome</keyword>
<feature type="chain" id="PRO_5031194887" evidence="1">
    <location>
        <begin position="28"/>
        <end position="142"/>
    </location>
</feature>
<comment type="caution">
    <text evidence="2">The sequence shown here is derived from an EMBL/GenBank/DDBJ whole genome shotgun (WGS) entry which is preliminary data.</text>
</comment>
<dbReference type="AlphaFoldDB" id="A0A7X0M8E1"/>
<evidence type="ECO:0000313" key="2">
    <source>
        <dbReference type="EMBL" id="MBB6475520.1"/>
    </source>
</evidence>
<protein>
    <submittedName>
        <fullName evidence="2">Uncharacterized protein</fullName>
    </submittedName>
</protein>
<reference evidence="2 3" key="1">
    <citation type="submission" date="2020-08" db="EMBL/GenBank/DDBJ databases">
        <title>Sequencing the genomes of 1000 actinobacteria strains.</title>
        <authorList>
            <person name="Klenk H.-P."/>
        </authorList>
    </citation>
    <scope>NUCLEOTIDE SEQUENCE [LARGE SCALE GENOMIC DNA]</scope>
    <source>
        <strain evidence="2 3">DSM 44936</strain>
    </source>
</reference>
<gene>
    <name evidence="2" type="ORF">BJ992_004951</name>
</gene>
<accession>A0A7X0M8E1</accession>
<evidence type="ECO:0000313" key="3">
    <source>
        <dbReference type="Proteomes" id="UP000555564"/>
    </source>
</evidence>
<proteinExistence type="predicted"/>
<dbReference type="Proteomes" id="UP000555564">
    <property type="component" value="Unassembled WGS sequence"/>
</dbReference>
<name>A0A7X0M8E1_9ACTN</name>
<sequence>MKRTISVLGVVTGVLGAMLTGIGPASASAVDCAAGGYSWVRNSYVPTNVERGAIDGRSYNISGAATYTYDICLDIPDDETFTIVVRRLVDGEMRTVFVDDRPGDKVFTYSLPPSSFWQVSGTLTGPGSTYLYYTWYETRTVG</sequence>
<feature type="signal peptide" evidence="1">
    <location>
        <begin position="1"/>
        <end position="27"/>
    </location>
</feature>
<dbReference type="RefSeq" id="WP_184984902.1">
    <property type="nucleotide sequence ID" value="NZ_BAAALO010000081.1"/>
</dbReference>
<evidence type="ECO:0000256" key="1">
    <source>
        <dbReference type="SAM" id="SignalP"/>
    </source>
</evidence>